<evidence type="ECO:0000313" key="2">
    <source>
        <dbReference type="EMBL" id="OMG56838.1"/>
    </source>
</evidence>
<dbReference type="STRING" id="418702.BJN45_04360"/>
<organism evidence="2 3">
    <name type="scientific">Azonexus hydrophilus</name>
    <dbReference type="NCBI Taxonomy" id="418702"/>
    <lineage>
        <taxon>Bacteria</taxon>
        <taxon>Pseudomonadati</taxon>
        <taxon>Pseudomonadota</taxon>
        <taxon>Betaproteobacteria</taxon>
        <taxon>Rhodocyclales</taxon>
        <taxon>Azonexaceae</taxon>
        <taxon>Azonexus</taxon>
    </lineage>
</organism>
<dbReference type="InterPro" id="IPR005835">
    <property type="entry name" value="NTP_transferase_dom"/>
</dbReference>
<evidence type="ECO:0000313" key="3">
    <source>
        <dbReference type="Proteomes" id="UP000187526"/>
    </source>
</evidence>
<dbReference type="AlphaFoldDB" id="A0A1R1IDL0"/>
<proteinExistence type="predicted"/>
<dbReference type="SUPFAM" id="SSF53448">
    <property type="entry name" value="Nucleotide-diphospho-sugar transferases"/>
    <property type="match status" value="1"/>
</dbReference>
<evidence type="ECO:0000259" key="1">
    <source>
        <dbReference type="Pfam" id="PF00483"/>
    </source>
</evidence>
<sequence>MHRLIVDTAIILAGGLGTRLRAAVPDLPKPMAPIAGRPFLDYLLDYWIAQGIRRFILSVGYRAETIRSHFGSTYRGARIDYAEETTPLGTGGGLLLAARQLAGTNPVLVVNGDTFFAVDLGQLADFHRRSQADWTFCTFSTSENGRYLGMDIAPDGRVEAFRSGRNSGERLANGGIYLVAPGLLANTGHSPGQALSLEDTLFPTLLARGCRFYGAEFPGNFIDIGIPEDYARAAAILAIRHA</sequence>
<accession>A0A1R1IDL0</accession>
<keyword evidence="3" id="KW-1185">Reference proteome</keyword>
<dbReference type="InterPro" id="IPR050486">
    <property type="entry name" value="Mannose-1P_guanyltransferase"/>
</dbReference>
<dbReference type="PANTHER" id="PTHR22572">
    <property type="entry name" value="SUGAR-1-PHOSPHATE GUANYL TRANSFERASE"/>
    <property type="match status" value="1"/>
</dbReference>
<name>A0A1R1IDL0_9RHOO</name>
<protein>
    <submittedName>
        <fullName evidence="2">Phosphohexose mutase</fullName>
    </submittedName>
</protein>
<comment type="caution">
    <text evidence="2">The sequence shown here is derived from an EMBL/GenBank/DDBJ whole genome shotgun (WGS) entry which is preliminary data.</text>
</comment>
<feature type="domain" description="Nucleotidyl transferase" evidence="1">
    <location>
        <begin position="9"/>
        <end position="235"/>
    </location>
</feature>
<dbReference type="EMBL" id="MTHD01000001">
    <property type="protein sequence ID" value="OMG56838.1"/>
    <property type="molecule type" value="Genomic_DNA"/>
</dbReference>
<dbReference type="Proteomes" id="UP000187526">
    <property type="component" value="Unassembled WGS sequence"/>
</dbReference>
<dbReference type="InterPro" id="IPR029044">
    <property type="entry name" value="Nucleotide-diphossugar_trans"/>
</dbReference>
<dbReference type="Gene3D" id="3.90.550.10">
    <property type="entry name" value="Spore Coat Polysaccharide Biosynthesis Protein SpsA, Chain A"/>
    <property type="match status" value="1"/>
</dbReference>
<dbReference type="Pfam" id="PF00483">
    <property type="entry name" value="NTP_transferase"/>
    <property type="match status" value="1"/>
</dbReference>
<gene>
    <name evidence="2" type="ORF">BJN45_04360</name>
</gene>
<dbReference type="RefSeq" id="WP_076092378.1">
    <property type="nucleotide sequence ID" value="NZ_MTHD01000001.1"/>
</dbReference>
<reference evidence="2 3" key="1">
    <citation type="submission" date="2016-10" db="EMBL/GenBank/DDBJ databases">
        <title>Alkaliphiles isolated from bioreactors.</title>
        <authorList>
            <person name="Salah Z."/>
            <person name="Rout S.P."/>
            <person name="Humphreys P.N."/>
        </authorList>
    </citation>
    <scope>NUCLEOTIDE SEQUENCE [LARGE SCALE GENOMIC DNA]</scope>
    <source>
        <strain evidence="2 3">ZS02</strain>
    </source>
</reference>